<keyword evidence="7 15" id="KW-0732">Signal</keyword>
<dbReference type="Pfam" id="PF00026">
    <property type="entry name" value="Asp"/>
    <property type="match status" value="1"/>
</dbReference>
<dbReference type="PROSITE" id="PS51767">
    <property type="entry name" value="PEPTIDASE_A1"/>
    <property type="match status" value="1"/>
</dbReference>
<keyword evidence="5" id="KW-0964">Secreted</keyword>
<feature type="active site" evidence="12">
    <location>
        <position position="287"/>
    </location>
</feature>
<evidence type="ECO:0000256" key="3">
    <source>
        <dbReference type="ARBA" id="ARBA00007447"/>
    </source>
</evidence>
<evidence type="ECO:0000256" key="15">
    <source>
        <dbReference type="SAM" id="SignalP"/>
    </source>
</evidence>
<dbReference type="InterPro" id="IPR033121">
    <property type="entry name" value="PEPTIDASE_A1"/>
</dbReference>
<evidence type="ECO:0000256" key="13">
    <source>
        <dbReference type="PIRSR" id="PIRSR601461-2"/>
    </source>
</evidence>
<comment type="subcellular location">
    <subcellularLocation>
        <location evidence="2">Secreted</location>
    </subcellularLocation>
</comment>
<gene>
    <name evidence="17" type="ORF">PUMCH_001272</name>
</gene>
<proteinExistence type="inferred from homology"/>
<comment type="similarity">
    <text evidence="3 14">Belongs to the peptidase A1 family.</text>
</comment>
<evidence type="ECO:0000256" key="7">
    <source>
        <dbReference type="ARBA" id="ARBA00022729"/>
    </source>
</evidence>
<evidence type="ECO:0000313" key="18">
    <source>
        <dbReference type="Proteomes" id="UP001338582"/>
    </source>
</evidence>
<dbReference type="AlphaFoldDB" id="A0AAX4H6E1"/>
<organism evidence="17 18">
    <name type="scientific">Australozyma saopauloensis</name>
    <dbReference type="NCBI Taxonomy" id="291208"/>
    <lineage>
        <taxon>Eukaryota</taxon>
        <taxon>Fungi</taxon>
        <taxon>Dikarya</taxon>
        <taxon>Ascomycota</taxon>
        <taxon>Saccharomycotina</taxon>
        <taxon>Pichiomycetes</taxon>
        <taxon>Metschnikowiaceae</taxon>
        <taxon>Australozyma</taxon>
    </lineage>
</organism>
<dbReference type="CDD" id="cd05474">
    <property type="entry name" value="SAP_like"/>
    <property type="match status" value="1"/>
</dbReference>
<evidence type="ECO:0000256" key="8">
    <source>
        <dbReference type="ARBA" id="ARBA00022750"/>
    </source>
</evidence>
<keyword evidence="9 14" id="KW-0378">Hydrolase</keyword>
<dbReference type="EC" id="3.4.23.24" evidence="4"/>
<evidence type="ECO:0000256" key="9">
    <source>
        <dbReference type="ARBA" id="ARBA00022801"/>
    </source>
</evidence>
<feature type="chain" id="PRO_5043433074" description="candidapepsin" evidence="15">
    <location>
        <begin position="19"/>
        <end position="468"/>
    </location>
</feature>
<dbReference type="InterPro" id="IPR021109">
    <property type="entry name" value="Peptidase_aspartic_dom_sf"/>
</dbReference>
<reference evidence="17 18" key="1">
    <citation type="submission" date="2023-10" db="EMBL/GenBank/DDBJ databases">
        <title>Draft Genome Sequence of Candida saopaulonensis from a very Premature Infant with Sepsis.</title>
        <authorList>
            <person name="Ning Y."/>
            <person name="Dai R."/>
            <person name="Xiao M."/>
            <person name="Xu Y."/>
            <person name="Yan Q."/>
            <person name="Zhang L."/>
        </authorList>
    </citation>
    <scope>NUCLEOTIDE SEQUENCE [LARGE SCALE GENOMIC DNA]</scope>
    <source>
        <strain evidence="17 18">19XY460</strain>
    </source>
</reference>
<comment type="catalytic activity">
    <reaction evidence="1">
        <text>Preferential cleavage at the carboxyl of hydrophobic amino acids, but fails to cleave 15-Leu-|-Tyr-16, 16-Tyr-|-Leu-17 and 24-Phe-|-Phe-25 of insulin B chain. Activates trypsinogen, and degrades keratin.</text>
        <dbReference type="EC" id="3.4.23.24"/>
    </reaction>
</comment>
<evidence type="ECO:0000259" key="16">
    <source>
        <dbReference type="PROSITE" id="PS51767"/>
    </source>
</evidence>
<dbReference type="GO" id="GO:0004190">
    <property type="term" value="F:aspartic-type endopeptidase activity"/>
    <property type="evidence" value="ECO:0007669"/>
    <property type="project" value="UniProtKB-KW"/>
</dbReference>
<evidence type="ECO:0000256" key="1">
    <source>
        <dbReference type="ARBA" id="ARBA00001675"/>
    </source>
</evidence>
<evidence type="ECO:0000256" key="6">
    <source>
        <dbReference type="ARBA" id="ARBA00022670"/>
    </source>
</evidence>
<dbReference type="PANTHER" id="PTHR47966:SF65">
    <property type="entry name" value="ASPARTIC-TYPE ENDOPEPTIDASE"/>
    <property type="match status" value="1"/>
</dbReference>
<dbReference type="InterPro" id="IPR001969">
    <property type="entry name" value="Aspartic_peptidase_AS"/>
</dbReference>
<dbReference type="GeneID" id="88172338"/>
<keyword evidence="6 14" id="KW-0645">Protease</keyword>
<dbReference type="PANTHER" id="PTHR47966">
    <property type="entry name" value="BETA-SITE APP-CLEAVING ENZYME, ISOFORM A-RELATED"/>
    <property type="match status" value="1"/>
</dbReference>
<evidence type="ECO:0000256" key="12">
    <source>
        <dbReference type="PIRSR" id="PIRSR601461-1"/>
    </source>
</evidence>
<feature type="domain" description="Peptidase A1" evidence="16">
    <location>
        <begin position="61"/>
        <end position="391"/>
    </location>
</feature>
<evidence type="ECO:0000256" key="5">
    <source>
        <dbReference type="ARBA" id="ARBA00022525"/>
    </source>
</evidence>
<name>A0AAX4H6E1_9ASCO</name>
<sequence length="468" mass="50200">MLFSSILISLSLAGISAAQAVAVPKPFALDFEISRPDISKGIQKRDNGSIFLPLLNDQIVYNAVLELGSSRQKQIVQLDTGSSDLWVVGSNAACLEVGKTKPAASNTCTSFGSFNTGLSLSFKVNLTIGPFVIEYLDKSGASGVYGLDSILFGNYTIPNMTFGVVNQTSSSNPVFGIGLRNNEASLLNTQMGTYENFPMQLKSLGYIKKTAYSMFLNAANATKGSILFGAIDQKKYTGKLFTMPIVEELALQVVKNRSLLVKLDLLKIKGKDFSIPISNQSIAVTLDSGSQVSYFPQAVVDAISKMMGAKPFKGHEKVQTVDCAYMKLNMTLAFDFSGGVLEMPLSNFVGNMTSKLCYLGIRNAETSILGDNFLSGAYVVYDYEDMEISIAKASYNTDSQIEVISSTVPSAVRVPNYSQTSVASSVSSQVVQTSVSPSGQTLKSDGHSNVAGVKIMLFSIFLGAILML</sequence>
<evidence type="ECO:0000256" key="2">
    <source>
        <dbReference type="ARBA" id="ARBA00004613"/>
    </source>
</evidence>
<dbReference type="Gene3D" id="2.40.70.10">
    <property type="entry name" value="Acid Proteases"/>
    <property type="match status" value="2"/>
</dbReference>
<evidence type="ECO:0000256" key="11">
    <source>
        <dbReference type="ARBA" id="ARBA00023157"/>
    </source>
</evidence>
<dbReference type="GO" id="GO:0005576">
    <property type="term" value="C:extracellular region"/>
    <property type="evidence" value="ECO:0007669"/>
    <property type="project" value="UniProtKB-SubCell"/>
</dbReference>
<keyword evidence="18" id="KW-1185">Reference proteome</keyword>
<dbReference type="RefSeq" id="XP_062876402.1">
    <property type="nucleotide sequence ID" value="XM_063020332.1"/>
</dbReference>
<dbReference type="Proteomes" id="UP001338582">
    <property type="component" value="Chromosome 2"/>
</dbReference>
<evidence type="ECO:0000256" key="4">
    <source>
        <dbReference type="ARBA" id="ARBA00013207"/>
    </source>
</evidence>
<accession>A0AAX4H6E1</accession>
<dbReference type="PROSITE" id="PS00141">
    <property type="entry name" value="ASP_PROTEASE"/>
    <property type="match status" value="1"/>
</dbReference>
<keyword evidence="10" id="KW-0865">Zymogen</keyword>
<keyword evidence="11 13" id="KW-1015">Disulfide bond</keyword>
<dbReference type="PRINTS" id="PR00792">
    <property type="entry name" value="PEPSIN"/>
</dbReference>
<feature type="disulfide bond" evidence="13">
    <location>
        <begin position="323"/>
        <end position="357"/>
    </location>
</feature>
<protein>
    <recommendedName>
        <fullName evidence="4">candidapepsin</fullName>
        <ecNumber evidence="4">3.4.23.24</ecNumber>
    </recommendedName>
</protein>
<dbReference type="InterPro" id="IPR033876">
    <property type="entry name" value="SAP-like"/>
</dbReference>
<dbReference type="GO" id="GO:0006508">
    <property type="term" value="P:proteolysis"/>
    <property type="evidence" value="ECO:0007669"/>
    <property type="project" value="UniProtKB-KW"/>
</dbReference>
<dbReference type="EMBL" id="CP138895">
    <property type="protein sequence ID" value="WPK24018.1"/>
    <property type="molecule type" value="Genomic_DNA"/>
</dbReference>
<evidence type="ECO:0000256" key="14">
    <source>
        <dbReference type="RuleBase" id="RU000454"/>
    </source>
</evidence>
<dbReference type="SUPFAM" id="SSF50630">
    <property type="entry name" value="Acid proteases"/>
    <property type="match status" value="1"/>
</dbReference>
<dbReference type="InterPro" id="IPR001461">
    <property type="entry name" value="Aspartic_peptidase_A1"/>
</dbReference>
<evidence type="ECO:0000313" key="17">
    <source>
        <dbReference type="EMBL" id="WPK24018.1"/>
    </source>
</evidence>
<dbReference type="KEGG" id="asau:88172338"/>
<keyword evidence="8 14" id="KW-0064">Aspartyl protease</keyword>
<feature type="signal peptide" evidence="15">
    <location>
        <begin position="1"/>
        <end position="18"/>
    </location>
</feature>
<evidence type="ECO:0000256" key="10">
    <source>
        <dbReference type="ARBA" id="ARBA00023145"/>
    </source>
</evidence>
<feature type="active site" evidence="12">
    <location>
        <position position="79"/>
    </location>
</feature>